<dbReference type="EMBL" id="CP134190">
    <property type="protein sequence ID" value="WPB05922.1"/>
    <property type="molecule type" value="Genomic_DNA"/>
</dbReference>
<dbReference type="InterPro" id="IPR007219">
    <property type="entry name" value="XnlR_reg_dom"/>
</dbReference>
<feature type="compositionally biased region" description="Low complexity" evidence="3">
    <location>
        <begin position="92"/>
        <end position="102"/>
    </location>
</feature>
<dbReference type="InterPro" id="IPR050613">
    <property type="entry name" value="Sec_Metabolite_Reg"/>
</dbReference>
<evidence type="ECO:0000313" key="7">
    <source>
        <dbReference type="Proteomes" id="UP000230605"/>
    </source>
</evidence>
<dbReference type="PANTHER" id="PTHR31001:SF77">
    <property type="entry name" value="TRANSCRIPTION FACTOR, PUTATIVE (AFU_ORTHOLOGUE AFUA_3G12940)-RELATED"/>
    <property type="match status" value="1"/>
</dbReference>
<sequence>MESYLEIQRRKILSGNGRGSSYGQQSVVAVREPSRLRDVSTNDDSRLCEMEEQVQKLAARLAAVEGKASAAIVTKDNEAELKTHTRTHRRSGSGLSTSSRISAVEPPIPELDEESDESSGSSSFPFHIDAGSDTARVEDVTPKRLWAMWQQYRSNVDPLIKIVHTTAVQHLFLATEDEAKDFKPDAESLKFAICFAAAASLETPPGQTTSCLTNKALLRTYATKVEASLVKSQFMTEPTVAAVQALALYLITGQRFLDRAYAWSLLAILVRIAMKLKLNQDPDSQGLTFLDSEYRRRLWWHICTLDARIAELNNTDPLIYERRCSARFPISIQDADFESVQDVDAKRNSSEHNADTFGNLLRFEITYYLRTVLFSEDFMEENGFPILPVDGKLSVIEYLEKILEDKYHRACDCSSSTCRLAIASSKTTVARLKLTAILRDRNPQLSRDEMDEVLTSSAVILENLRAVREDPSLSRWAWLTTPQAEWDAAAICLSALLLMRSKTKAVTRAWTALTLFFVEWKESSYDPVLYKKWVRLESLKMKAEAIQSAQSNGESASSGTSGGYVPYNPNASNLTPKTPTSLTAPSSPATNGGPSSHIGSISSKSSASVRSSTFSEMDWPFPKEALQEHAEFDIRSFALMI</sequence>
<protein>
    <recommendedName>
        <fullName evidence="4">Xylanolytic transcriptional activator regulatory domain-containing protein</fullName>
    </recommendedName>
</protein>
<dbReference type="PANTHER" id="PTHR31001">
    <property type="entry name" value="UNCHARACTERIZED TRANSCRIPTIONAL REGULATORY PROTEIN"/>
    <property type="match status" value="1"/>
</dbReference>
<name>A0A2G5HG72_CERBT</name>
<feature type="region of interest" description="Disordered" evidence="3">
    <location>
        <begin position="79"/>
        <end position="129"/>
    </location>
</feature>
<organism evidence="5 7">
    <name type="scientific">Cercospora beticola</name>
    <name type="common">Sugarbeet leaf spot fungus</name>
    <dbReference type="NCBI Taxonomy" id="122368"/>
    <lineage>
        <taxon>Eukaryota</taxon>
        <taxon>Fungi</taxon>
        <taxon>Dikarya</taxon>
        <taxon>Ascomycota</taxon>
        <taxon>Pezizomycotina</taxon>
        <taxon>Dothideomycetes</taxon>
        <taxon>Dothideomycetidae</taxon>
        <taxon>Mycosphaerellales</taxon>
        <taxon>Mycosphaerellaceae</taxon>
        <taxon>Cercospora</taxon>
    </lineage>
</organism>
<dbReference type="GO" id="GO:0008270">
    <property type="term" value="F:zinc ion binding"/>
    <property type="evidence" value="ECO:0007669"/>
    <property type="project" value="InterPro"/>
</dbReference>
<dbReference type="CDD" id="cd12148">
    <property type="entry name" value="fungal_TF_MHR"/>
    <property type="match status" value="1"/>
</dbReference>
<dbReference type="GO" id="GO:0006351">
    <property type="term" value="P:DNA-templated transcription"/>
    <property type="evidence" value="ECO:0007669"/>
    <property type="project" value="InterPro"/>
</dbReference>
<feature type="compositionally biased region" description="Low complexity" evidence="3">
    <location>
        <begin position="595"/>
        <end position="604"/>
    </location>
</feature>
<dbReference type="Pfam" id="PF04082">
    <property type="entry name" value="Fungal_trans"/>
    <property type="match status" value="1"/>
</dbReference>
<keyword evidence="8" id="KW-1185">Reference proteome</keyword>
<accession>A0A2G5HG72</accession>
<feature type="domain" description="Xylanolytic transcriptional activator regulatory" evidence="4">
    <location>
        <begin position="262"/>
        <end position="335"/>
    </location>
</feature>
<evidence type="ECO:0000313" key="5">
    <source>
        <dbReference type="EMBL" id="PIA91547.1"/>
    </source>
</evidence>
<feature type="compositionally biased region" description="Polar residues" evidence="3">
    <location>
        <begin position="550"/>
        <end position="559"/>
    </location>
</feature>
<feature type="compositionally biased region" description="Polar residues" evidence="3">
    <location>
        <begin position="569"/>
        <end position="594"/>
    </location>
</feature>
<dbReference type="SMART" id="SM00906">
    <property type="entry name" value="Fungal_trans"/>
    <property type="match status" value="1"/>
</dbReference>
<dbReference type="GO" id="GO:0003677">
    <property type="term" value="F:DNA binding"/>
    <property type="evidence" value="ECO:0007669"/>
    <property type="project" value="InterPro"/>
</dbReference>
<evidence type="ECO:0000256" key="2">
    <source>
        <dbReference type="ARBA" id="ARBA00023242"/>
    </source>
</evidence>
<feature type="region of interest" description="Disordered" evidence="3">
    <location>
        <begin position="14"/>
        <end position="44"/>
    </location>
</feature>
<reference evidence="5 7" key="1">
    <citation type="submission" date="2015-10" db="EMBL/GenBank/DDBJ databases">
        <title>The cercosporin biosynthetic gene cluster was horizontally transferred to several fungal lineages and shown to be expanded in Cercospora beticola based on microsynteny with recipient genomes.</title>
        <authorList>
            <person name="De Jonge R."/>
            <person name="Ebert M.K."/>
            <person name="Suttle J.C."/>
            <person name="Jurick Ii W.M."/>
            <person name="Secor G.A."/>
            <person name="Thomma B.P."/>
            <person name="Van De Peer Y."/>
            <person name="Bolton M.D."/>
        </authorList>
    </citation>
    <scope>NUCLEOTIDE SEQUENCE [LARGE SCALE GENOMIC DNA]</scope>
    <source>
        <strain evidence="5 7">09-40</strain>
    </source>
</reference>
<proteinExistence type="predicted"/>
<reference evidence="6 8" key="2">
    <citation type="submission" date="2023-09" db="EMBL/GenBank/DDBJ databases">
        <title>Complete-Gapless Cercospora beticola genome.</title>
        <authorList>
            <person name="Wyatt N.A."/>
            <person name="Spanner R.E."/>
            <person name="Bolton M.D."/>
        </authorList>
    </citation>
    <scope>NUCLEOTIDE SEQUENCE [LARGE SCALE GENOMIC DNA]</scope>
    <source>
        <strain evidence="6">Cb09-40</strain>
    </source>
</reference>
<evidence type="ECO:0000313" key="6">
    <source>
        <dbReference type="EMBL" id="WPB05922.1"/>
    </source>
</evidence>
<evidence type="ECO:0000256" key="1">
    <source>
        <dbReference type="ARBA" id="ARBA00004123"/>
    </source>
</evidence>
<dbReference type="EMBL" id="LKMD01000106">
    <property type="protein sequence ID" value="PIA91547.1"/>
    <property type="molecule type" value="Genomic_DNA"/>
</dbReference>
<dbReference type="Proteomes" id="UP000230605">
    <property type="component" value="Chromosome 7"/>
</dbReference>
<dbReference type="GO" id="GO:0005634">
    <property type="term" value="C:nucleus"/>
    <property type="evidence" value="ECO:0007669"/>
    <property type="project" value="UniProtKB-SubCell"/>
</dbReference>
<feature type="region of interest" description="Disordered" evidence="3">
    <location>
        <begin position="550"/>
        <end position="604"/>
    </location>
</feature>
<gene>
    <name evidence="5" type="ORF">CB0940_09738</name>
    <name evidence="6" type="ORF">RHO25_010577</name>
</gene>
<comment type="subcellular location">
    <subcellularLocation>
        <location evidence="1">Nucleus</location>
    </subcellularLocation>
</comment>
<dbReference type="AlphaFoldDB" id="A0A2G5HG72"/>
<keyword evidence="2" id="KW-0539">Nucleus</keyword>
<evidence type="ECO:0000256" key="3">
    <source>
        <dbReference type="SAM" id="MobiDB-lite"/>
    </source>
</evidence>
<dbReference type="OrthoDB" id="435881at2759"/>
<evidence type="ECO:0000259" key="4">
    <source>
        <dbReference type="SMART" id="SM00906"/>
    </source>
</evidence>
<feature type="compositionally biased region" description="Basic and acidic residues" evidence="3">
    <location>
        <begin position="32"/>
        <end position="44"/>
    </location>
</feature>
<dbReference type="Proteomes" id="UP001302367">
    <property type="component" value="Chromosome 7"/>
</dbReference>
<evidence type="ECO:0000313" key="8">
    <source>
        <dbReference type="Proteomes" id="UP001302367"/>
    </source>
</evidence>